<keyword evidence="3" id="KW-1185">Reference proteome</keyword>
<dbReference type="PANTHER" id="PTHR46233">
    <property type="entry name" value="HYDROXYACYLGLUTATHIONE HYDROLASE GLOC"/>
    <property type="match status" value="1"/>
</dbReference>
<organism evidence="2 3">
    <name type="scientific">Corynebacterium sphenisci DSM 44792</name>
    <dbReference type="NCBI Taxonomy" id="1437874"/>
    <lineage>
        <taxon>Bacteria</taxon>
        <taxon>Bacillati</taxon>
        <taxon>Actinomycetota</taxon>
        <taxon>Actinomycetes</taxon>
        <taxon>Mycobacteriales</taxon>
        <taxon>Corynebacteriaceae</taxon>
        <taxon>Corynebacterium</taxon>
    </lineage>
</organism>
<dbReference type="Gene3D" id="3.60.15.10">
    <property type="entry name" value="Ribonuclease Z/Hydroxyacylglutathione hydrolase-like"/>
    <property type="match status" value="1"/>
</dbReference>
<proteinExistence type="predicted"/>
<evidence type="ECO:0000313" key="2">
    <source>
        <dbReference type="EMBL" id="APT90867.1"/>
    </source>
</evidence>
<dbReference type="AlphaFoldDB" id="A0A1L7CYH1"/>
<dbReference type="EMBL" id="CP009248">
    <property type="protein sequence ID" value="APT90867.1"/>
    <property type="molecule type" value="Genomic_DNA"/>
</dbReference>
<keyword evidence="2" id="KW-0378">Hydrolase</keyword>
<dbReference type="InterPro" id="IPR036866">
    <property type="entry name" value="RibonucZ/Hydroxyglut_hydro"/>
</dbReference>
<protein>
    <submittedName>
        <fullName evidence="2">Zn-dependent hydrolase</fullName>
    </submittedName>
</protein>
<dbReference type="SMART" id="SM00849">
    <property type="entry name" value="Lactamase_B"/>
    <property type="match status" value="1"/>
</dbReference>
<accession>A0A1L7CYH1</accession>
<dbReference type="Pfam" id="PF00753">
    <property type="entry name" value="Lactamase_B"/>
    <property type="match status" value="1"/>
</dbReference>
<sequence>MRLGGVAVYKTAVGPMSNNCYLLAAGGEGLLIDAAAEPGHLLALAEAAGAPIRTVLTTHSHADHVGALAEVLAATGARHVAATLDAPDLPAPVDELLDQGDVLEFGGVDPVVFILRGHTRGGACLALEVPGAEPHLFVGDSLFPGGVGKTESQAAFAQLIDDVAERVFEAYPDAAVVHPGHGADTTVGVERPRLPEWRRRGW</sequence>
<dbReference type="KEGG" id="csph:CSPHI_07225"/>
<dbReference type="InterPro" id="IPR001279">
    <property type="entry name" value="Metallo-B-lactamas"/>
</dbReference>
<dbReference type="CDD" id="cd06262">
    <property type="entry name" value="metallo-hydrolase-like_MBL-fold"/>
    <property type="match status" value="1"/>
</dbReference>
<name>A0A1L7CYH1_9CORY</name>
<dbReference type="GO" id="GO:0016787">
    <property type="term" value="F:hydrolase activity"/>
    <property type="evidence" value="ECO:0007669"/>
    <property type="project" value="UniProtKB-KW"/>
</dbReference>
<dbReference type="PANTHER" id="PTHR46233:SF1">
    <property type="entry name" value="CONSERVED PROTEIN"/>
    <property type="match status" value="1"/>
</dbReference>
<dbReference type="Proteomes" id="UP000185469">
    <property type="component" value="Chromosome"/>
</dbReference>
<dbReference type="STRING" id="1437874.CSPHI_07225"/>
<dbReference type="SUPFAM" id="SSF56281">
    <property type="entry name" value="Metallo-hydrolase/oxidoreductase"/>
    <property type="match status" value="1"/>
</dbReference>
<gene>
    <name evidence="2" type="ORF">CSPHI_07225</name>
</gene>
<reference evidence="2 3" key="1">
    <citation type="submission" date="2014-08" db="EMBL/GenBank/DDBJ databases">
        <title>Complete genome sequence of Corynebacterium sphenisci CECT 5990(T) (=DSM 44792(T)), isolated from healthy wild penguins.</title>
        <authorList>
            <person name="Ruckert C."/>
            <person name="Albersmeier A."/>
            <person name="Winkler A."/>
            <person name="Kalinowski J."/>
        </authorList>
    </citation>
    <scope>NUCLEOTIDE SEQUENCE [LARGE SCALE GENOMIC DNA]</scope>
    <source>
        <strain evidence="2 3">DSM 44792</strain>
    </source>
</reference>
<feature type="domain" description="Metallo-beta-lactamase" evidence="1">
    <location>
        <begin position="17"/>
        <end position="181"/>
    </location>
</feature>
<evidence type="ECO:0000313" key="3">
    <source>
        <dbReference type="Proteomes" id="UP000185469"/>
    </source>
</evidence>
<evidence type="ECO:0000259" key="1">
    <source>
        <dbReference type="SMART" id="SM00849"/>
    </source>
</evidence>
<dbReference type="InterPro" id="IPR051453">
    <property type="entry name" value="MBL_Glyoxalase_II"/>
</dbReference>